<dbReference type="Gene3D" id="3.40.630.10">
    <property type="entry name" value="Zn peptidases"/>
    <property type="match status" value="1"/>
</dbReference>
<organism evidence="7 8">
    <name type="scientific">Aromatoleum buckelii</name>
    <dbReference type="NCBI Taxonomy" id="200254"/>
    <lineage>
        <taxon>Bacteria</taxon>
        <taxon>Pseudomonadati</taxon>
        <taxon>Pseudomonadota</taxon>
        <taxon>Betaproteobacteria</taxon>
        <taxon>Rhodocyclales</taxon>
        <taxon>Rhodocyclaceae</taxon>
        <taxon>Aromatoleum</taxon>
    </lineage>
</organism>
<evidence type="ECO:0000256" key="1">
    <source>
        <dbReference type="ARBA" id="ARBA00006272"/>
    </source>
</evidence>
<comment type="caution">
    <text evidence="7">The sequence shown here is derived from an EMBL/GenBank/DDBJ whole genome shotgun (WGS) entry which is preliminary data.</text>
</comment>
<dbReference type="SUPFAM" id="SSF53187">
    <property type="entry name" value="Zn-dependent exopeptidases"/>
    <property type="match status" value="1"/>
</dbReference>
<evidence type="ECO:0000256" key="3">
    <source>
        <dbReference type="ARBA" id="ARBA00022670"/>
    </source>
</evidence>
<keyword evidence="8" id="KW-1185">Reference proteome</keyword>
<dbReference type="PANTHER" id="PTHR32481">
    <property type="entry name" value="AMINOPEPTIDASE"/>
    <property type="match status" value="1"/>
</dbReference>
<feature type="region of interest" description="Disordered" evidence="6">
    <location>
        <begin position="377"/>
        <end position="423"/>
    </location>
</feature>
<comment type="similarity">
    <text evidence="1">Belongs to the peptidase M42 family.</text>
</comment>
<evidence type="ECO:0000256" key="2">
    <source>
        <dbReference type="ARBA" id="ARBA00022438"/>
    </source>
</evidence>
<dbReference type="NCBIfam" id="TIGR03106">
    <property type="entry name" value="trio_M42_hydro"/>
    <property type="match status" value="1"/>
</dbReference>
<feature type="compositionally biased region" description="Basic and acidic residues" evidence="6">
    <location>
        <begin position="405"/>
        <end position="423"/>
    </location>
</feature>
<dbReference type="InterPro" id="IPR008007">
    <property type="entry name" value="Peptidase_M42"/>
</dbReference>
<dbReference type="InterPro" id="IPR017537">
    <property type="entry name" value="Peptidase_M42_hydrolase"/>
</dbReference>
<name>A0ABX1N2X3_9RHOO</name>
<dbReference type="PANTHER" id="PTHR32481:SF7">
    <property type="entry name" value="AMINOPEPTIDASE YHFE-RELATED"/>
    <property type="match status" value="1"/>
</dbReference>
<sequence>MIPLANALPEIDYDYLEETMLQLLAIPSPVGLTDAVVRYTAARLEALGIEYELTRRGAIRATLGGREAQPARAVVTHLDTLGAMVREIKPNGRLGIAPIGHWSARFAEGSRLTVFTDHCQLRGTCLPLKTSGHAFGSEIDTQPVGWDHVEVRVDVPATTALELEQAGLHVGDWIAFDPQTEVLPGGYINSRYLDDKAAVAALLAACKAVRDHRLPLAVDVHPLFTITEEVGSGASAALHGEIAEMVSLDISIAAPGQNTSEHAATICVQDMSGPFDYHLTHKLIALAREHDIPHRRDVFRFYRSDSAAAVEAGNDIRTALIGFGGDASHAQERTHRDALVALTRLVVAYMTSEPVTRRDRCTMSSLAGFTEQLRPEDMVVPSTPLPVPGEFLEGGRQDASVDSGGEARDCETPQREPGGDPKT</sequence>
<proteinExistence type="inferred from homology"/>
<evidence type="ECO:0000256" key="6">
    <source>
        <dbReference type="SAM" id="MobiDB-lite"/>
    </source>
</evidence>
<keyword evidence="4" id="KW-0479">Metal-binding</keyword>
<evidence type="ECO:0000256" key="4">
    <source>
        <dbReference type="ARBA" id="ARBA00022723"/>
    </source>
</evidence>
<protein>
    <submittedName>
        <fullName evidence="7">Osmoprotectant NAGGN system M42 family peptidase</fullName>
    </submittedName>
</protein>
<evidence type="ECO:0000313" key="8">
    <source>
        <dbReference type="Proteomes" id="UP000601990"/>
    </source>
</evidence>
<dbReference type="Gene3D" id="2.40.30.40">
    <property type="entry name" value="Peptidase M42, domain 2"/>
    <property type="match status" value="1"/>
</dbReference>
<keyword evidence="5" id="KW-0378">Hydrolase</keyword>
<dbReference type="CDD" id="cd05657">
    <property type="entry name" value="M42_glucanase_like"/>
    <property type="match status" value="1"/>
</dbReference>
<reference evidence="7" key="1">
    <citation type="submission" date="2019-12" db="EMBL/GenBank/DDBJ databases">
        <title>Comparative genomics gives insights into the taxonomy of the Azoarcus-Aromatoleum group and reveals separate origins of nif in the plant-associated Azoarcus and non-plant-associated Aromatoleum sub-groups.</title>
        <authorList>
            <person name="Lafos M."/>
            <person name="Maluk M."/>
            <person name="Batista M."/>
            <person name="Junghare M."/>
            <person name="Carmona M."/>
            <person name="Faoro H."/>
            <person name="Cruz L.M."/>
            <person name="Battistoni F."/>
            <person name="De Souza E."/>
            <person name="Pedrosa F."/>
            <person name="Chen W.-M."/>
            <person name="Poole P.S."/>
            <person name="Dixon R.A."/>
            <person name="James E.K."/>
        </authorList>
    </citation>
    <scope>NUCLEOTIDE SEQUENCE</scope>
    <source>
        <strain evidence="7">U120</strain>
    </source>
</reference>
<evidence type="ECO:0000313" key="7">
    <source>
        <dbReference type="EMBL" id="NMF93600.1"/>
    </source>
</evidence>
<dbReference type="SUPFAM" id="SSF101821">
    <property type="entry name" value="Aminopeptidase/glucanase lid domain"/>
    <property type="match status" value="1"/>
</dbReference>
<evidence type="ECO:0000256" key="5">
    <source>
        <dbReference type="ARBA" id="ARBA00022801"/>
    </source>
</evidence>
<gene>
    <name evidence="7" type="ORF">GO608_09700</name>
</gene>
<keyword evidence="2" id="KW-0031">Aminopeptidase</keyword>
<dbReference type="InterPro" id="IPR051464">
    <property type="entry name" value="Peptidase_M42_aminopept"/>
</dbReference>
<dbReference type="Pfam" id="PF05343">
    <property type="entry name" value="Peptidase_M42"/>
    <property type="match status" value="1"/>
</dbReference>
<keyword evidence="3" id="KW-0645">Protease</keyword>
<dbReference type="EMBL" id="WTVH01000016">
    <property type="protein sequence ID" value="NMF93600.1"/>
    <property type="molecule type" value="Genomic_DNA"/>
</dbReference>
<accession>A0ABX1N2X3</accession>
<dbReference type="InterPro" id="IPR023367">
    <property type="entry name" value="Peptidase_M42_dom2"/>
</dbReference>
<dbReference type="Proteomes" id="UP000601990">
    <property type="component" value="Unassembled WGS sequence"/>
</dbReference>